<reference evidence="2" key="1">
    <citation type="submission" date="2019-09" db="EMBL/GenBank/DDBJ databases">
        <title>Complete genome sequencing of four Arcobacter species reveals a diverse suite of mobile elements.</title>
        <authorList>
            <person name="On S.L.W."/>
            <person name="Miller W.G."/>
            <person name="Biggs P."/>
            <person name="Cornelius A."/>
            <person name="Vandamme P."/>
        </authorList>
    </citation>
    <scope>NUCLEOTIDE SEQUENCE [LARGE SCALE GENOMIC DNA]</scope>
    <source>
        <strain evidence="2">LMG 26638</strain>
    </source>
</reference>
<dbReference type="RefSeq" id="WP_130232298.1">
    <property type="nucleotide sequence ID" value="NZ_BMEF01000001.1"/>
</dbReference>
<organism evidence="1 2">
    <name type="scientific">Malaciobacter pacificus</name>
    <dbReference type="NCBI Taxonomy" id="1080223"/>
    <lineage>
        <taxon>Bacteria</taxon>
        <taxon>Pseudomonadati</taxon>
        <taxon>Campylobacterota</taxon>
        <taxon>Epsilonproteobacteria</taxon>
        <taxon>Campylobacterales</taxon>
        <taxon>Arcobacteraceae</taxon>
        <taxon>Malaciobacter</taxon>
    </lineage>
</organism>
<protein>
    <submittedName>
        <fullName evidence="1">Uncharacterized protein</fullName>
    </submittedName>
</protein>
<gene>
    <name evidence="1" type="ORF">APAC_0153</name>
</gene>
<keyword evidence="2" id="KW-1185">Reference proteome</keyword>
<proteinExistence type="predicted"/>
<evidence type="ECO:0000313" key="2">
    <source>
        <dbReference type="Proteomes" id="UP000322726"/>
    </source>
</evidence>
<dbReference type="PROSITE" id="PS51257">
    <property type="entry name" value="PROKAR_LIPOPROTEIN"/>
    <property type="match status" value="1"/>
</dbReference>
<dbReference type="AlphaFoldDB" id="A0A5C2H3M2"/>
<dbReference type="KEGG" id="apai:APAC_0153"/>
<reference evidence="1 2" key="3">
    <citation type="submission" date="2019-09" db="EMBL/GenBank/DDBJ databases">
        <title>Taxonomic note: a critical rebuttal of the proposed division of the genus Arcobacter into six genera, emended descriptions of Arcobacter anaerophilus and the genus Arcobacter, and an assessment of genus-level boundaries for Epsilonproteobacteria using in silico genomic comparator tools.</title>
        <authorList>
            <person name="On S.L.W."/>
            <person name="Miller W.G."/>
            <person name="Biggs P."/>
            <person name="Cornelius A."/>
            <person name="Vandamme P."/>
        </authorList>
    </citation>
    <scope>NUCLEOTIDE SEQUENCE [LARGE SCALE GENOMIC DNA]</scope>
    <source>
        <strain evidence="1 2">LMG 26638</strain>
    </source>
</reference>
<accession>A0A5C2H3M2</accession>
<evidence type="ECO:0000313" key="1">
    <source>
        <dbReference type="EMBL" id="QEP33323.1"/>
    </source>
</evidence>
<dbReference type="OrthoDB" id="5347149at2"/>
<dbReference type="Proteomes" id="UP000322726">
    <property type="component" value="Chromosome"/>
</dbReference>
<name>A0A5C2H3M2_9BACT</name>
<reference evidence="1 2" key="2">
    <citation type="submission" date="2019-09" db="EMBL/GenBank/DDBJ databases">
        <title>Complete genome sequencing of four Arcobacter species reveals a diverse suite of mobile elements.</title>
        <authorList>
            <person name="Miller W.G."/>
            <person name="Yee E."/>
            <person name="Bono J.L."/>
        </authorList>
    </citation>
    <scope>NUCLEOTIDE SEQUENCE [LARGE SCALE GENOMIC DNA]</scope>
    <source>
        <strain evidence="1 2">LMG 26638</strain>
    </source>
</reference>
<dbReference type="EMBL" id="CP035928">
    <property type="protein sequence ID" value="QEP33323.1"/>
    <property type="molecule type" value="Genomic_DNA"/>
</dbReference>
<sequence>MRNNIFLLTILSIFITGCTVQTKNLSSGDFSFIKKEEKKFYELKRPEVSQDLKEFIKKVVVALSNKDLQTLNTKFINPKVGFYNLSKVDGITSFSHQKEIYNVIDSEVEEISELMNYISKDAINYVIIEQDLKFNCSPNDDAYYGWNGEGLYLSPITSDYLSKMITTLDEKQKTKYSEEEIKIAQFVEGESYKIILTPDIVFYVNKIDKKWYITLFDRITTDCSSPKEIENNTK</sequence>